<evidence type="ECO:0000313" key="3">
    <source>
        <dbReference type="Proteomes" id="UP000176087"/>
    </source>
</evidence>
<dbReference type="PATRIC" id="fig|933944.5.peg.5186"/>
<protein>
    <recommendedName>
        <fullName evidence="4">Methyltransferase</fullName>
    </recommendedName>
</protein>
<comment type="caution">
    <text evidence="2">The sequence shown here is derived from an EMBL/GenBank/DDBJ whole genome shotgun (WGS) entry which is preliminary data.</text>
</comment>
<evidence type="ECO:0008006" key="4">
    <source>
        <dbReference type="Google" id="ProtNLM"/>
    </source>
</evidence>
<gene>
    <name evidence="2" type="ORF">AN215_06375</name>
</gene>
<reference evidence="2 3" key="1">
    <citation type="journal article" date="2016" name="Front. Microbiol.">
        <title>Comparative Genomics Analysis of Streptomyces Species Reveals Their Adaptation to the Marine Environment and Their Diversity at the Genomic Level.</title>
        <authorList>
            <person name="Tian X."/>
            <person name="Zhang Z."/>
            <person name="Yang T."/>
            <person name="Chen M."/>
            <person name="Li J."/>
            <person name="Chen F."/>
            <person name="Yang J."/>
            <person name="Li W."/>
            <person name="Zhang B."/>
            <person name="Zhang Z."/>
            <person name="Wu J."/>
            <person name="Zhang C."/>
            <person name="Long L."/>
            <person name="Xiao J."/>
        </authorList>
    </citation>
    <scope>NUCLEOTIDE SEQUENCE [LARGE SCALE GENOMIC DNA]</scope>
    <source>
        <strain evidence="2 3">SCSIO 10390</strain>
    </source>
</reference>
<feature type="region of interest" description="Disordered" evidence="1">
    <location>
        <begin position="1"/>
        <end position="26"/>
    </location>
</feature>
<dbReference type="EMBL" id="LJGT01000037">
    <property type="protein sequence ID" value="OEU92290.1"/>
    <property type="molecule type" value="Genomic_DNA"/>
</dbReference>
<dbReference type="InterPro" id="IPR029063">
    <property type="entry name" value="SAM-dependent_MTases_sf"/>
</dbReference>
<dbReference type="SUPFAM" id="SSF53335">
    <property type="entry name" value="S-adenosyl-L-methionine-dependent methyltransferases"/>
    <property type="match status" value="1"/>
</dbReference>
<keyword evidence="3" id="KW-1185">Reference proteome</keyword>
<feature type="compositionally biased region" description="Polar residues" evidence="1">
    <location>
        <begin position="13"/>
        <end position="25"/>
    </location>
</feature>
<evidence type="ECO:0000313" key="2">
    <source>
        <dbReference type="EMBL" id="OEU92290.1"/>
    </source>
</evidence>
<accession>A0A1E7JTS7</accession>
<dbReference type="InterPro" id="IPR006764">
    <property type="entry name" value="SAM_dep_MeTrfase_SAV2177_type"/>
</dbReference>
<organism evidence="2 3">
    <name type="scientific">Streptomyces abyssalis</name>
    <dbReference type="NCBI Taxonomy" id="933944"/>
    <lineage>
        <taxon>Bacteria</taxon>
        <taxon>Bacillati</taxon>
        <taxon>Actinomycetota</taxon>
        <taxon>Actinomycetes</taxon>
        <taxon>Kitasatosporales</taxon>
        <taxon>Streptomycetaceae</taxon>
        <taxon>Streptomyces</taxon>
    </lineage>
</organism>
<dbReference type="PIRSF" id="PIRSF017393">
    <property type="entry name" value="MTase_SAV2177"/>
    <property type="match status" value="1"/>
</dbReference>
<dbReference type="Gene3D" id="3.40.50.150">
    <property type="entry name" value="Vaccinia Virus protein VP39"/>
    <property type="match status" value="1"/>
</dbReference>
<dbReference type="Proteomes" id="UP000176087">
    <property type="component" value="Unassembled WGS sequence"/>
</dbReference>
<proteinExistence type="predicted"/>
<feature type="compositionally biased region" description="Basic and acidic residues" evidence="1">
    <location>
        <begin position="1"/>
        <end position="11"/>
    </location>
</feature>
<dbReference type="STRING" id="933944.AN215_06375"/>
<dbReference type="Pfam" id="PF04672">
    <property type="entry name" value="Methyltransf_19"/>
    <property type="match status" value="1"/>
</dbReference>
<sequence>MTRTTREDHVSETGFSPQQIDTSTPHPARMYDYFLGGMDNYEVDREAAERVLGHAPFIRPTAQGNRVFHHRAVRAVVQRGIRQIIDIGTGIPTSPNTHEVARAAAPDTRVVYVDNDPIVATYAGAKLTNSGGAGFVLGDLREPGAILDDPVTRDLIDFAEPVALTLLAVVHFIVDDEGPREILSTLTSRLPEGSCLILSHITADFDEADEMAKASEVYKNSTAQLVARRHDEVMSFFDGFELLEPGLVKPPLWRPDGPVPGADELYDHRGYAGVGVKGGA</sequence>
<dbReference type="AlphaFoldDB" id="A0A1E7JTS7"/>
<evidence type="ECO:0000256" key="1">
    <source>
        <dbReference type="SAM" id="MobiDB-lite"/>
    </source>
</evidence>
<name>A0A1E7JTS7_9ACTN</name>